<evidence type="ECO:0008006" key="5">
    <source>
        <dbReference type="Google" id="ProtNLM"/>
    </source>
</evidence>
<reference evidence="3 4" key="1">
    <citation type="journal article" date="2010" name="Plant Cell">
        <title>The Chlorella variabilis NC64A genome reveals adaptation to photosymbiosis, coevolution with viruses, and cryptic sex.</title>
        <authorList>
            <person name="Blanc G."/>
            <person name="Duncan G."/>
            <person name="Agarkova I."/>
            <person name="Borodovsky M."/>
            <person name="Gurnon J."/>
            <person name="Kuo A."/>
            <person name="Lindquist E."/>
            <person name="Lucas S."/>
            <person name="Pangilinan J."/>
            <person name="Polle J."/>
            <person name="Salamov A."/>
            <person name="Terry A."/>
            <person name="Yamada T."/>
            <person name="Dunigan D.D."/>
            <person name="Grigoriev I.V."/>
            <person name="Claverie J.M."/>
            <person name="Van Etten J.L."/>
        </authorList>
    </citation>
    <scope>NUCLEOTIDE SEQUENCE [LARGE SCALE GENOMIC DNA]</scope>
    <source>
        <strain evidence="3 4">NC64A</strain>
    </source>
</reference>
<keyword evidence="4" id="KW-1185">Reference proteome</keyword>
<dbReference type="EMBL" id="GL433847">
    <property type="protein sequence ID" value="EFN54510.1"/>
    <property type="molecule type" value="Genomic_DNA"/>
</dbReference>
<sequence>MINVSGHNANSLIELEGLLSMDGTPHERVPVDDYFSHYLEGLSSLAAQKAVPANTGRSDSACLSNSCTPPVSGSEAPACSMMIAAGSLPSSVQMQPMPPQVATAAGGAAPWALPLMPGMMMMQPGGPTVAAMPLIPLLGGMPMMAVGKQQQPAAGKNGISGRQHQRQATNREAQKRYRERQKARLLEMQVAIDSLTRQLAQHQKVQSQNLKLEEQHYRLQAQLARIENEAEALQWQRQQQQHEARQLCRNGRCRAASPEAAVAVDESSREGRQQAEGAPQQPAEQARQDSSVAGSAVGERHDSAGSLPTDSDAVFGSAEAAAATAGQHNGSATEQLAAAAAAAAAEALGEPTVGMYGEPPPHEAFDDLLARFQAQVNKVKDFLAEQRLCNHNPSALVLSTATRGQLFALMQESLGICRDLLRVEGVEVINMLVANEETMGVAAEPGSHVRRKWLHVIQVLQLTPEQKQQLMLQRSAHLALMRRIYQQRQQLNMQAMSLMLLGPSSMMPSSDSAAAGTGNAVVRAASSAQAAKLAGVLNLVKENLRREQRAAMEINSW</sequence>
<dbReference type="InParanoid" id="E1ZHS0"/>
<feature type="region of interest" description="Disordered" evidence="2">
    <location>
        <begin position="151"/>
        <end position="178"/>
    </location>
</feature>
<feature type="compositionally biased region" description="Polar residues" evidence="2">
    <location>
        <begin position="160"/>
        <end position="171"/>
    </location>
</feature>
<dbReference type="Proteomes" id="UP000008141">
    <property type="component" value="Unassembled WGS sequence"/>
</dbReference>
<name>E1ZHS0_CHLVA</name>
<evidence type="ECO:0000256" key="1">
    <source>
        <dbReference type="SAM" id="Coils"/>
    </source>
</evidence>
<accession>E1ZHS0</accession>
<feature type="region of interest" description="Disordered" evidence="2">
    <location>
        <begin position="259"/>
        <end position="312"/>
    </location>
</feature>
<evidence type="ECO:0000313" key="4">
    <source>
        <dbReference type="Proteomes" id="UP000008141"/>
    </source>
</evidence>
<proteinExistence type="predicted"/>
<dbReference type="KEGG" id="cvr:CHLNCDRAFT_135224"/>
<organism evidence="4">
    <name type="scientific">Chlorella variabilis</name>
    <name type="common">Green alga</name>
    <dbReference type="NCBI Taxonomy" id="554065"/>
    <lineage>
        <taxon>Eukaryota</taxon>
        <taxon>Viridiplantae</taxon>
        <taxon>Chlorophyta</taxon>
        <taxon>core chlorophytes</taxon>
        <taxon>Trebouxiophyceae</taxon>
        <taxon>Chlorellales</taxon>
        <taxon>Chlorellaceae</taxon>
        <taxon>Chlorella clade</taxon>
        <taxon>Chlorella</taxon>
    </lineage>
</organism>
<protein>
    <recommendedName>
        <fullName evidence="5">BZIP domain-containing protein</fullName>
    </recommendedName>
</protein>
<dbReference type="OrthoDB" id="512497at2759"/>
<keyword evidence="1" id="KW-0175">Coiled coil</keyword>
<evidence type="ECO:0000313" key="3">
    <source>
        <dbReference type="EMBL" id="EFN54510.1"/>
    </source>
</evidence>
<feature type="compositionally biased region" description="Low complexity" evidence="2">
    <location>
        <begin position="274"/>
        <end position="285"/>
    </location>
</feature>
<feature type="coiled-coil region" evidence="1">
    <location>
        <begin position="178"/>
        <end position="250"/>
    </location>
</feature>
<dbReference type="GeneID" id="17354129"/>
<evidence type="ECO:0000256" key="2">
    <source>
        <dbReference type="SAM" id="MobiDB-lite"/>
    </source>
</evidence>
<dbReference type="CDD" id="cd14688">
    <property type="entry name" value="bZIP_YAP"/>
    <property type="match status" value="1"/>
</dbReference>
<dbReference type="AlphaFoldDB" id="E1ZHS0"/>
<gene>
    <name evidence="3" type="ORF">CHLNCDRAFT_135224</name>
</gene>
<dbReference type="RefSeq" id="XP_005846612.1">
    <property type="nucleotide sequence ID" value="XM_005846550.1"/>
</dbReference>